<name>G5JUL0_9STRE</name>
<reference evidence="5 6" key="1">
    <citation type="journal article" date="2014" name="Int. J. Syst. Evol. Microbiol.">
        <title>Phylogenomics and the dynamic genome evolution of the genus Streptococcus.</title>
        <authorList>
            <consortium name="The Broad Institute Genome Sequencing Platform"/>
            <person name="Richards V.P."/>
            <person name="Palmer S.R."/>
            <person name="Pavinski Bitar P.D."/>
            <person name="Qin X."/>
            <person name="Weinstock G.M."/>
            <person name="Highlander S.K."/>
            <person name="Town C.D."/>
            <person name="Burne R.A."/>
            <person name="Stanhope M.J."/>
        </authorList>
    </citation>
    <scope>NUCLEOTIDE SEQUENCE [LARGE SCALE GENOMIC DNA]</scope>
    <source>
        <strain evidence="5 6">NCTC 11558</strain>
    </source>
</reference>
<dbReference type="AlphaFoldDB" id="G5JUL0"/>
<dbReference type="Proteomes" id="UP000003573">
    <property type="component" value="Unassembled WGS sequence"/>
</dbReference>
<dbReference type="InterPro" id="IPR052067">
    <property type="entry name" value="Metal_resp_HTH_trans_reg"/>
</dbReference>
<evidence type="ECO:0000256" key="2">
    <source>
        <dbReference type="ARBA" id="ARBA00023125"/>
    </source>
</evidence>
<evidence type="ECO:0000256" key="1">
    <source>
        <dbReference type="ARBA" id="ARBA00023015"/>
    </source>
</evidence>
<dbReference type="PANTHER" id="PTHR35790">
    <property type="entry name" value="HTH-TYPE TRANSCRIPTIONAL REGULATOR PCHR"/>
    <property type="match status" value="1"/>
</dbReference>
<dbReference type="InterPro" id="IPR036390">
    <property type="entry name" value="WH_DNA-bd_sf"/>
</dbReference>
<dbReference type="RefSeq" id="WP_003080843.1">
    <property type="nucleotide sequence ID" value="NZ_AEUW02000001.1"/>
</dbReference>
<dbReference type="EMBL" id="AEUW02000001">
    <property type="protein sequence ID" value="EHJ52609.1"/>
    <property type="molecule type" value="Genomic_DNA"/>
</dbReference>
<dbReference type="PROSITE" id="PS50995">
    <property type="entry name" value="HTH_MARR_2"/>
    <property type="match status" value="1"/>
</dbReference>
<evidence type="ECO:0000313" key="5">
    <source>
        <dbReference type="EMBL" id="EHJ52609.1"/>
    </source>
</evidence>
<comment type="caution">
    <text evidence="5">The sequence shown here is derived from an EMBL/GenBank/DDBJ whole genome shotgun (WGS) entry which is preliminary data.</text>
</comment>
<dbReference type="SMART" id="SM00347">
    <property type="entry name" value="HTH_MARR"/>
    <property type="match status" value="1"/>
</dbReference>
<organism evidence="5 6">
    <name type="scientific">Streptococcus macacae NCTC 11558</name>
    <dbReference type="NCBI Taxonomy" id="764298"/>
    <lineage>
        <taxon>Bacteria</taxon>
        <taxon>Bacillati</taxon>
        <taxon>Bacillota</taxon>
        <taxon>Bacilli</taxon>
        <taxon>Lactobacillales</taxon>
        <taxon>Streptococcaceae</taxon>
        <taxon>Streptococcus</taxon>
    </lineage>
</organism>
<dbReference type="InterPro" id="IPR000835">
    <property type="entry name" value="HTH_MarR-typ"/>
</dbReference>
<feature type="domain" description="HTH marR-type" evidence="4">
    <location>
        <begin position="1"/>
        <end position="136"/>
    </location>
</feature>
<keyword evidence="6" id="KW-1185">Reference proteome</keyword>
<evidence type="ECO:0000313" key="6">
    <source>
        <dbReference type="Proteomes" id="UP000003573"/>
    </source>
</evidence>
<dbReference type="InterPro" id="IPR036388">
    <property type="entry name" value="WH-like_DNA-bd_sf"/>
</dbReference>
<dbReference type="SUPFAM" id="SSF46785">
    <property type="entry name" value="Winged helix' DNA-binding domain"/>
    <property type="match status" value="1"/>
</dbReference>
<dbReference type="STRING" id="764298.STRMA_0838"/>
<protein>
    <submittedName>
        <fullName evidence="5">Sugar-specific transcriptional regulator, TrmB family</fullName>
    </submittedName>
</protein>
<dbReference type="PANTHER" id="PTHR35790:SF4">
    <property type="entry name" value="HTH-TYPE TRANSCRIPTIONAL REGULATOR PCHR"/>
    <property type="match status" value="1"/>
</dbReference>
<keyword evidence="2" id="KW-0238">DNA-binding</keyword>
<dbReference type="GO" id="GO:0003677">
    <property type="term" value="F:DNA binding"/>
    <property type="evidence" value="ECO:0007669"/>
    <property type="project" value="UniProtKB-KW"/>
</dbReference>
<gene>
    <name evidence="5" type="ORF">STRMA_0838</name>
</gene>
<evidence type="ECO:0000256" key="3">
    <source>
        <dbReference type="ARBA" id="ARBA00023163"/>
    </source>
</evidence>
<dbReference type="OrthoDB" id="2366010at2"/>
<keyword evidence="3" id="KW-0804">Transcription</keyword>
<accession>G5JUL0</accession>
<evidence type="ECO:0000259" key="4">
    <source>
        <dbReference type="PROSITE" id="PS50995"/>
    </source>
</evidence>
<dbReference type="Gene3D" id="1.10.10.10">
    <property type="entry name" value="Winged helix-like DNA-binding domain superfamily/Winged helix DNA-binding domain"/>
    <property type="match status" value="1"/>
</dbReference>
<sequence>MNYQKIILEMNTFFQKYKELEYKQHTIKDLNFAEVQTIVLLAKNSQLTLADISRERNISRSAVTQVIKKLERKHYINRVKVDDKRFNFELTEQGQAVCQEHYQQHSYLNEHLEVLLKQYPEEFFQMLSQLMSEVEYFWDHLPWNGEKE</sequence>
<dbReference type="GO" id="GO:0003700">
    <property type="term" value="F:DNA-binding transcription factor activity"/>
    <property type="evidence" value="ECO:0007669"/>
    <property type="project" value="InterPro"/>
</dbReference>
<proteinExistence type="predicted"/>
<keyword evidence="1" id="KW-0805">Transcription regulation</keyword>
<dbReference type="Pfam" id="PF12802">
    <property type="entry name" value="MarR_2"/>
    <property type="match status" value="1"/>
</dbReference>